<evidence type="ECO:0000256" key="1">
    <source>
        <dbReference type="ARBA" id="ARBA00001947"/>
    </source>
</evidence>
<organism evidence="7 8">
    <name type="scientific">Diplocloster agilis</name>
    <dbReference type="NCBI Taxonomy" id="2850323"/>
    <lineage>
        <taxon>Bacteria</taxon>
        <taxon>Bacillati</taxon>
        <taxon>Bacillota</taxon>
        <taxon>Clostridia</taxon>
        <taxon>Lachnospirales</taxon>
        <taxon>Lachnospiraceae</taxon>
        <taxon>Diplocloster</taxon>
    </lineage>
</organism>
<dbReference type="EMBL" id="JAHQCW010000005">
    <property type="protein sequence ID" value="MBU9735895.1"/>
    <property type="molecule type" value="Genomic_DNA"/>
</dbReference>
<dbReference type="FunFam" id="3.20.20.140:FF:000076">
    <property type="entry name" value="Dihydropyrimidinase like 2"/>
    <property type="match status" value="1"/>
</dbReference>
<dbReference type="Proteomes" id="UP000712157">
    <property type="component" value="Unassembled WGS sequence"/>
</dbReference>
<dbReference type="AlphaFoldDB" id="A0A949JZ72"/>
<feature type="modified residue" description="N6-carboxylysine" evidence="5">
    <location>
        <position position="150"/>
    </location>
</feature>
<dbReference type="Pfam" id="PF01979">
    <property type="entry name" value="Amidohydro_1"/>
    <property type="match status" value="1"/>
</dbReference>
<name>A0A949JZ72_9FIRM</name>
<proteinExistence type="inferred from homology"/>
<dbReference type="NCBIfam" id="TIGR02033">
    <property type="entry name" value="D-hydantoinase"/>
    <property type="match status" value="1"/>
</dbReference>
<dbReference type="Gene3D" id="3.20.20.140">
    <property type="entry name" value="Metal-dependent hydrolases"/>
    <property type="match status" value="1"/>
</dbReference>
<dbReference type="InterPro" id="IPR050378">
    <property type="entry name" value="Metallo-dep_Hydrolases_sf"/>
</dbReference>
<sequence length="457" mass="50654">MAIIIKNGTVVSPTQSIMQDIRIEGEKIAQVGESLPVTAEDTVYDARGNLIFPGFIDAHTHMDMDNGKIVTADDFASGGRAAIAGGTTLLIDFATQEKGHLMGEAFYQWMAKAEQKCSCDYAFHMAIIDWNEETRQELANMFRIGVSSFKVYLAYDNLRINDRELYELLCDMKKLGGIVGVHCENGDLVNELVAEQLAAGNTSPAAHPVSRPAEVEAEAISRLLYIAKLADCPVHIVHLSTKLGLEEIRKARSNGQTVYVETCPQYLLMDDHVYSQPDFEGAKYVCSPPIRKKEDQEALWEGIINGEIQTVATDHCSYNFHGQKDLGIDDFSKIPNGLPGIEHRPELIYTYGVKTGRITQEKMCEILASNNAKIFGCYPQKGVIAPGSDADIVIWQDCREPITAAAQHQNVDYTPYEGIEILGKPKHVFLRGQEVFRDGKLLQPELGIYINREPGGL</sequence>
<evidence type="ECO:0000256" key="3">
    <source>
        <dbReference type="ARBA" id="ARBA00022723"/>
    </source>
</evidence>
<dbReference type="GO" id="GO:0004157">
    <property type="term" value="F:dihydropyrimidinase activity"/>
    <property type="evidence" value="ECO:0007669"/>
    <property type="project" value="UniProtKB-EC"/>
</dbReference>
<comment type="similarity">
    <text evidence="2">Belongs to the metallo-dependent hydrolases superfamily. Hydantoinase/dihydropyrimidinase family.</text>
</comment>
<evidence type="ECO:0000256" key="2">
    <source>
        <dbReference type="ARBA" id="ARBA00008829"/>
    </source>
</evidence>
<gene>
    <name evidence="7" type="primary">hydA</name>
    <name evidence="7" type="ORF">KTH89_05055</name>
</gene>
<evidence type="ECO:0000256" key="5">
    <source>
        <dbReference type="PIRSR" id="PIRSR611778-50"/>
    </source>
</evidence>
<evidence type="ECO:0000259" key="6">
    <source>
        <dbReference type="Pfam" id="PF01979"/>
    </source>
</evidence>
<evidence type="ECO:0000256" key="4">
    <source>
        <dbReference type="ARBA" id="ARBA00022801"/>
    </source>
</evidence>
<dbReference type="PANTHER" id="PTHR11647">
    <property type="entry name" value="HYDRANTOINASE/DIHYDROPYRIMIDINASE FAMILY MEMBER"/>
    <property type="match status" value="1"/>
</dbReference>
<protein>
    <submittedName>
        <fullName evidence="7">Dihydropyrimidinase</fullName>
        <ecNumber evidence="7">3.5.2.2</ecNumber>
    </submittedName>
</protein>
<dbReference type="SUPFAM" id="SSF51338">
    <property type="entry name" value="Composite domain of metallo-dependent hydrolases"/>
    <property type="match status" value="1"/>
</dbReference>
<dbReference type="EC" id="3.5.2.2" evidence="7"/>
<dbReference type="InterPro" id="IPR006680">
    <property type="entry name" value="Amidohydro-rel"/>
</dbReference>
<keyword evidence="3" id="KW-0479">Metal-binding</keyword>
<evidence type="ECO:0000313" key="7">
    <source>
        <dbReference type="EMBL" id="MBU9735895.1"/>
    </source>
</evidence>
<comment type="PTM">
    <text evidence="5">Carbamylation allows a single lysine to coordinate two divalent metal cations.</text>
</comment>
<dbReference type="GO" id="GO:0046872">
    <property type="term" value="F:metal ion binding"/>
    <property type="evidence" value="ECO:0007669"/>
    <property type="project" value="UniProtKB-KW"/>
</dbReference>
<comment type="caution">
    <text evidence="7">The sequence shown here is derived from an EMBL/GenBank/DDBJ whole genome shotgun (WGS) entry which is preliminary data.</text>
</comment>
<dbReference type="CDD" id="cd01314">
    <property type="entry name" value="D-HYD"/>
    <property type="match status" value="1"/>
</dbReference>
<dbReference type="Gene3D" id="2.30.40.10">
    <property type="entry name" value="Urease, subunit C, domain 1"/>
    <property type="match status" value="1"/>
</dbReference>
<comment type="cofactor">
    <cofactor evidence="1">
        <name>Zn(2+)</name>
        <dbReference type="ChEBI" id="CHEBI:29105"/>
    </cofactor>
</comment>
<dbReference type="InterPro" id="IPR011778">
    <property type="entry name" value="Hydantoinase/dihydroPyrase"/>
</dbReference>
<dbReference type="GO" id="GO:0005829">
    <property type="term" value="C:cytosol"/>
    <property type="evidence" value="ECO:0007669"/>
    <property type="project" value="TreeGrafter"/>
</dbReference>
<dbReference type="SUPFAM" id="SSF51556">
    <property type="entry name" value="Metallo-dependent hydrolases"/>
    <property type="match status" value="1"/>
</dbReference>
<reference evidence="7" key="1">
    <citation type="submission" date="2021-06" db="EMBL/GenBank/DDBJ databases">
        <title>Description of novel taxa of the family Lachnospiraceae.</title>
        <authorList>
            <person name="Chaplin A.V."/>
            <person name="Sokolova S.R."/>
            <person name="Pikina A.P."/>
            <person name="Korzhanova M."/>
            <person name="Belova V."/>
            <person name="Korostin D."/>
            <person name="Efimov B.A."/>
        </authorList>
    </citation>
    <scope>NUCLEOTIDE SEQUENCE</scope>
    <source>
        <strain evidence="7">ASD5720</strain>
    </source>
</reference>
<dbReference type="InterPro" id="IPR011059">
    <property type="entry name" value="Metal-dep_hydrolase_composite"/>
</dbReference>
<evidence type="ECO:0000313" key="8">
    <source>
        <dbReference type="Proteomes" id="UP000712157"/>
    </source>
</evidence>
<keyword evidence="4 7" id="KW-0378">Hydrolase</keyword>
<dbReference type="RefSeq" id="WP_238720912.1">
    <property type="nucleotide sequence ID" value="NZ_JAHQCW010000005.1"/>
</dbReference>
<keyword evidence="8" id="KW-1185">Reference proteome</keyword>
<dbReference type="InterPro" id="IPR032466">
    <property type="entry name" value="Metal_Hydrolase"/>
</dbReference>
<feature type="domain" description="Amidohydrolase-related" evidence="6">
    <location>
        <begin position="51"/>
        <end position="435"/>
    </location>
</feature>
<dbReference type="PANTHER" id="PTHR11647:SF1">
    <property type="entry name" value="COLLAPSIN RESPONSE MEDIATOR PROTEIN"/>
    <property type="match status" value="1"/>
</dbReference>
<accession>A0A949JZ72</accession>